<name>A0ABQ6LPB4_9RHOB</name>
<reference evidence="1 2" key="1">
    <citation type="submission" date="2023-04" db="EMBL/GenBank/DDBJ databases">
        <title>Marinoamorphus aggregata gen. nov., sp. Nov., isolate from tissue of brittle star Ophioplocus japonicus.</title>
        <authorList>
            <person name="Kawano K."/>
            <person name="Sawayama S."/>
            <person name="Nakagawa S."/>
        </authorList>
    </citation>
    <scope>NUCLEOTIDE SEQUENCE [LARGE SCALE GENOMIC DNA]</scope>
    <source>
        <strain evidence="1 2">NKW23</strain>
    </source>
</reference>
<accession>A0ABQ6LPB4</accession>
<dbReference type="PANTHER" id="PTHR43861">
    <property type="entry name" value="TRANS-ACONITATE 2-METHYLTRANSFERASE-RELATED"/>
    <property type="match status" value="1"/>
</dbReference>
<dbReference type="SUPFAM" id="SSF53335">
    <property type="entry name" value="S-adenosyl-L-methionine-dependent methyltransferases"/>
    <property type="match status" value="1"/>
</dbReference>
<dbReference type="EMBL" id="BSYI01000012">
    <property type="protein sequence ID" value="GMG82688.1"/>
    <property type="molecule type" value="Genomic_DNA"/>
</dbReference>
<dbReference type="Proteomes" id="UP001239909">
    <property type="component" value="Unassembled WGS sequence"/>
</dbReference>
<dbReference type="Gene3D" id="3.40.50.150">
    <property type="entry name" value="Vaccinia Virus protein VP39"/>
    <property type="match status" value="1"/>
</dbReference>
<comment type="caution">
    <text evidence="1">The sequence shown here is derived from an EMBL/GenBank/DDBJ whole genome shotgun (WGS) entry which is preliminary data.</text>
</comment>
<keyword evidence="2" id="KW-1185">Reference proteome</keyword>
<protein>
    <recommendedName>
        <fullName evidence="3">Class I SAM-dependent methyltransferase</fullName>
    </recommendedName>
</protein>
<proteinExistence type="predicted"/>
<evidence type="ECO:0008006" key="3">
    <source>
        <dbReference type="Google" id="ProtNLM"/>
    </source>
</evidence>
<sequence length="318" mass="34980">MGSALAYFLPFTGYPYRGDTVDCPVCGSARHAPIARHDRKAKRLTTELCHDCGMFFTNPMPSEAELAAYYASVYRLEYQLARLRPRRAHSARKAGEAARRRAALGRVMDLDRPRRILEFGCGSGELAVHLAEGGHAVTGFDPHGGYTRHARERAAAHASCTIRTGRWQEMTFAPASFEAITCLHVLEHLATPVPALARMRDWLAPGGILYLEVPDMQAYEPKGPTRFHFAHVLGFCSDTLGLAARRAGFGLVSAAAPTSLFLADAADRRAAPFALDPRRLAATAARNAADYGTRPPLARRLAYHLRRIRRLLAREFGG</sequence>
<dbReference type="RefSeq" id="WP_285671476.1">
    <property type="nucleotide sequence ID" value="NZ_BSYI01000012.1"/>
</dbReference>
<dbReference type="CDD" id="cd02440">
    <property type="entry name" value="AdoMet_MTases"/>
    <property type="match status" value="1"/>
</dbReference>
<dbReference type="InterPro" id="IPR029063">
    <property type="entry name" value="SAM-dependent_MTases_sf"/>
</dbReference>
<evidence type="ECO:0000313" key="1">
    <source>
        <dbReference type="EMBL" id="GMG82688.1"/>
    </source>
</evidence>
<dbReference type="Pfam" id="PF13489">
    <property type="entry name" value="Methyltransf_23"/>
    <property type="match status" value="1"/>
</dbReference>
<organism evidence="1 2">
    <name type="scientific">Paralimibaculum aggregatum</name>
    <dbReference type="NCBI Taxonomy" id="3036245"/>
    <lineage>
        <taxon>Bacteria</taxon>
        <taxon>Pseudomonadati</taxon>
        <taxon>Pseudomonadota</taxon>
        <taxon>Alphaproteobacteria</taxon>
        <taxon>Rhodobacterales</taxon>
        <taxon>Paracoccaceae</taxon>
        <taxon>Paralimibaculum</taxon>
    </lineage>
</organism>
<evidence type="ECO:0000313" key="2">
    <source>
        <dbReference type="Proteomes" id="UP001239909"/>
    </source>
</evidence>
<gene>
    <name evidence="1" type="ORF">LNKW23_19010</name>
</gene>